<gene>
    <name evidence="7" type="ORF">CJ255_03515</name>
</gene>
<feature type="transmembrane region" description="Helical" evidence="6">
    <location>
        <begin position="12"/>
        <end position="31"/>
    </location>
</feature>
<evidence type="ECO:0000313" key="8">
    <source>
        <dbReference type="Proteomes" id="UP000220527"/>
    </source>
</evidence>
<keyword evidence="3" id="KW-0133">Cell shape</keyword>
<sequence>MQSRLWREYNWPLLICVVVLLVFSALALYSATLNAMARTGIPLSRIYPWHLVYIVAGLAAMMVMTFFNYQLLSSLARPIYIGGIVLLLLVLTIGRVSEGARSWLEIGTRTFQPTEVVKLGVIIALAAYWQHFEAQSGRWLIQLGGLLIAAVPTLMVLIQPDLGSAVVIVAIWAVMAWGAGMRMSQVLALFLLIAPVLYVGWATDQLLDDYQKRRLFTFYYLLVDPSQADFNDSYNVVQALNAIGQGGLFGAGLTHGLFSQGNYVPVQHTDFIFAVVGEEMGFIGGMMLIIFQALLLWQTLTIAQQARDKFGRLIALGIFGMFFCHMVINLGMNLSLLPVTGLPLPLISAGGSFMITVLAAIGILQSIALRRQRLSLA</sequence>
<accession>A0A2A6RNM3</accession>
<feature type="transmembrane region" description="Helical" evidence="6">
    <location>
        <begin position="162"/>
        <end position="179"/>
    </location>
</feature>
<dbReference type="InterPro" id="IPR001182">
    <property type="entry name" value="FtsW/RodA"/>
</dbReference>
<evidence type="ECO:0000256" key="6">
    <source>
        <dbReference type="SAM" id="Phobius"/>
    </source>
</evidence>
<feature type="transmembrane region" description="Helical" evidence="6">
    <location>
        <begin position="79"/>
        <end position="96"/>
    </location>
</feature>
<dbReference type="Proteomes" id="UP000220527">
    <property type="component" value="Unassembled WGS sequence"/>
</dbReference>
<dbReference type="GO" id="GO:0005886">
    <property type="term" value="C:plasma membrane"/>
    <property type="evidence" value="ECO:0007669"/>
    <property type="project" value="TreeGrafter"/>
</dbReference>
<evidence type="ECO:0000256" key="5">
    <source>
        <dbReference type="ARBA" id="ARBA00023136"/>
    </source>
</evidence>
<dbReference type="Pfam" id="PF01098">
    <property type="entry name" value="FTSW_RODA_SPOVE"/>
    <property type="match status" value="1"/>
</dbReference>
<dbReference type="EMBL" id="NQWI01000009">
    <property type="protein sequence ID" value="PDW04459.1"/>
    <property type="molecule type" value="Genomic_DNA"/>
</dbReference>
<evidence type="ECO:0000256" key="1">
    <source>
        <dbReference type="ARBA" id="ARBA00004141"/>
    </source>
</evidence>
<proteinExistence type="predicted"/>
<keyword evidence="5 6" id="KW-0472">Membrane</keyword>
<feature type="transmembrane region" description="Helical" evidence="6">
    <location>
        <begin position="139"/>
        <end position="156"/>
    </location>
</feature>
<dbReference type="RefSeq" id="WP_097642714.1">
    <property type="nucleotide sequence ID" value="NZ_NQWI01000009.1"/>
</dbReference>
<dbReference type="PANTHER" id="PTHR30474">
    <property type="entry name" value="CELL CYCLE PROTEIN"/>
    <property type="match status" value="1"/>
</dbReference>
<comment type="caution">
    <text evidence="7">The sequence shown here is derived from an EMBL/GenBank/DDBJ whole genome shotgun (WGS) entry which is preliminary data.</text>
</comment>
<name>A0A2A6RNM3_9CHLR</name>
<evidence type="ECO:0000313" key="7">
    <source>
        <dbReference type="EMBL" id="PDW04459.1"/>
    </source>
</evidence>
<dbReference type="GO" id="GO:0008360">
    <property type="term" value="P:regulation of cell shape"/>
    <property type="evidence" value="ECO:0007669"/>
    <property type="project" value="UniProtKB-KW"/>
</dbReference>
<feature type="transmembrane region" description="Helical" evidence="6">
    <location>
        <begin position="51"/>
        <end position="72"/>
    </location>
</feature>
<feature type="transmembrane region" description="Helical" evidence="6">
    <location>
        <begin position="313"/>
        <end position="332"/>
    </location>
</feature>
<reference evidence="8" key="1">
    <citation type="submission" date="2017-08" db="EMBL/GenBank/DDBJ databases">
        <authorList>
            <person name="Grouzdev D.S."/>
            <person name="Gaisin V.A."/>
            <person name="Rysina M.S."/>
            <person name="Gorlenko V.M."/>
        </authorList>
    </citation>
    <scope>NUCLEOTIDE SEQUENCE [LARGE SCALE GENOMIC DNA]</scope>
    <source>
        <strain evidence="8">Kir15-3F</strain>
    </source>
</reference>
<dbReference type="GO" id="GO:0051301">
    <property type="term" value="P:cell division"/>
    <property type="evidence" value="ECO:0007669"/>
    <property type="project" value="InterPro"/>
</dbReference>
<dbReference type="GO" id="GO:0032153">
    <property type="term" value="C:cell division site"/>
    <property type="evidence" value="ECO:0007669"/>
    <property type="project" value="TreeGrafter"/>
</dbReference>
<comment type="subcellular location">
    <subcellularLocation>
        <location evidence="1">Membrane</location>
        <topology evidence="1">Multi-pass membrane protein</topology>
    </subcellularLocation>
</comment>
<protein>
    <submittedName>
        <fullName evidence="7">Rod shape-determining protein RodA</fullName>
    </submittedName>
</protein>
<feature type="transmembrane region" description="Helical" evidence="6">
    <location>
        <begin position="116"/>
        <end position="132"/>
    </location>
</feature>
<dbReference type="GO" id="GO:0015648">
    <property type="term" value="F:lipid-linked peptidoglycan transporter activity"/>
    <property type="evidence" value="ECO:0007669"/>
    <property type="project" value="TreeGrafter"/>
</dbReference>
<feature type="transmembrane region" description="Helical" evidence="6">
    <location>
        <begin position="186"/>
        <end position="203"/>
    </location>
</feature>
<keyword evidence="8" id="KW-1185">Reference proteome</keyword>
<feature type="transmembrane region" description="Helical" evidence="6">
    <location>
        <begin position="344"/>
        <end position="364"/>
    </location>
</feature>
<keyword evidence="4 6" id="KW-1133">Transmembrane helix</keyword>
<feature type="transmembrane region" description="Helical" evidence="6">
    <location>
        <begin position="280"/>
        <end position="301"/>
    </location>
</feature>
<evidence type="ECO:0000256" key="4">
    <source>
        <dbReference type="ARBA" id="ARBA00022989"/>
    </source>
</evidence>
<evidence type="ECO:0000256" key="2">
    <source>
        <dbReference type="ARBA" id="ARBA00022692"/>
    </source>
</evidence>
<keyword evidence="2 6" id="KW-0812">Transmembrane</keyword>
<dbReference type="AlphaFoldDB" id="A0A2A6RNM3"/>
<dbReference type="OrthoDB" id="9812661at2"/>
<evidence type="ECO:0000256" key="3">
    <source>
        <dbReference type="ARBA" id="ARBA00022960"/>
    </source>
</evidence>
<dbReference type="PANTHER" id="PTHR30474:SF14">
    <property type="entry name" value="CELL CYCLE PROTEIN"/>
    <property type="match status" value="1"/>
</dbReference>
<organism evidence="7 8">
    <name type="scientific">Candidatus Viridilinea mediisalina</name>
    <dbReference type="NCBI Taxonomy" id="2024553"/>
    <lineage>
        <taxon>Bacteria</taxon>
        <taxon>Bacillati</taxon>
        <taxon>Chloroflexota</taxon>
        <taxon>Chloroflexia</taxon>
        <taxon>Chloroflexales</taxon>
        <taxon>Chloroflexineae</taxon>
        <taxon>Oscillochloridaceae</taxon>
        <taxon>Candidatus Viridilinea</taxon>
    </lineage>
</organism>